<name>A0A9P5TTH6_GYMJU</name>
<sequence>MKLVCGAYFNLWKVGAGFISIGMMTGAFGSHGLRNLQGITSDNIHAWETASSYAVYNGLAMMVLSLHPRFAGHRFAGPAIASGGLLFSGSIWCLVLGRDRLRAFGPVTPLGGMAMIAGYISLLL</sequence>
<evidence type="ECO:0008006" key="8">
    <source>
        <dbReference type="Google" id="ProtNLM"/>
    </source>
</evidence>
<dbReference type="Pfam" id="PF04241">
    <property type="entry name" value="DUF423"/>
    <property type="match status" value="1"/>
</dbReference>
<keyword evidence="4 5" id="KW-0472">Membrane</keyword>
<evidence type="ECO:0000256" key="3">
    <source>
        <dbReference type="ARBA" id="ARBA00022989"/>
    </source>
</evidence>
<organism evidence="6 7">
    <name type="scientific">Gymnopilus junonius</name>
    <name type="common">Spectacular rustgill mushroom</name>
    <name type="synonym">Gymnopilus spectabilis subsp. junonius</name>
    <dbReference type="NCBI Taxonomy" id="109634"/>
    <lineage>
        <taxon>Eukaryota</taxon>
        <taxon>Fungi</taxon>
        <taxon>Dikarya</taxon>
        <taxon>Basidiomycota</taxon>
        <taxon>Agaricomycotina</taxon>
        <taxon>Agaricomycetes</taxon>
        <taxon>Agaricomycetidae</taxon>
        <taxon>Agaricales</taxon>
        <taxon>Agaricineae</taxon>
        <taxon>Hymenogastraceae</taxon>
        <taxon>Gymnopilus</taxon>
    </lineage>
</organism>
<dbReference type="PANTHER" id="PTHR43461:SF1">
    <property type="entry name" value="TRANSMEMBRANE PROTEIN 256"/>
    <property type="match status" value="1"/>
</dbReference>
<evidence type="ECO:0000313" key="7">
    <source>
        <dbReference type="Proteomes" id="UP000724874"/>
    </source>
</evidence>
<gene>
    <name evidence="6" type="ORF">CPB84DRAFT_1811779</name>
</gene>
<keyword evidence="3 5" id="KW-1133">Transmembrane helix</keyword>
<feature type="transmembrane region" description="Helical" evidence="5">
    <location>
        <begin position="12"/>
        <end position="30"/>
    </location>
</feature>
<dbReference type="Proteomes" id="UP000724874">
    <property type="component" value="Unassembled WGS sequence"/>
</dbReference>
<comment type="subcellular location">
    <subcellularLocation>
        <location evidence="1">Membrane</location>
        <topology evidence="1">Multi-pass membrane protein</topology>
    </subcellularLocation>
</comment>
<evidence type="ECO:0000256" key="5">
    <source>
        <dbReference type="SAM" id="Phobius"/>
    </source>
</evidence>
<feature type="transmembrane region" description="Helical" evidence="5">
    <location>
        <begin position="103"/>
        <end position="123"/>
    </location>
</feature>
<proteinExistence type="predicted"/>
<feature type="transmembrane region" description="Helical" evidence="5">
    <location>
        <begin position="79"/>
        <end position="97"/>
    </location>
</feature>
<accession>A0A9P5TTH6</accession>
<reference evidence="6" key="1">
    <citation type="submission" date="2020-11" db="EMBL/GenBank/DDBJ databases">
        <authorList>
            <consortium name="DOE Joint Genome Institute"/>
            <person name="Ahrendt S."/>
            <person name="Riley R."/>
            <person name="Andreopoulos W."/>
            <person name="LaButti K."/>
            <person name="Pangilinan J."/>
            <person name="Ruiz-duenas F.J."/>
            <person name="Barrasa J.M."/>
            <person name="Sanchez-Garcia M."/>
            <person name="Camarero S."/>
            <person name="Miyauchi S."/>
            <person name="Serrano A."/>
            <person name="Linde D."/>
            <person name="Babiker R."/>
            <person name="Drula E."/>
            <person name="Ayuso-Fernandez I."/>
            <person name="Pacheco R."/>
            <person name="Padilla G."/>
            <person name="Ferreira P."/>
            <person name="Barriuso J."/>
            <person name="Kellner H."/>
            <person name="Castanera R."/>
            <person name="Alfaro M."/>
            <person name="Ramirez L."/>
            <person name="Pisabarro A.G."/>
            <person name="Kuo A."/>
            <person name="Tritt A."/>
            <person name="Lipzen A."/>
            <person name="He G."/>
            <person name="Yan M."/>
            <person name="Ng V."/>
            <person name="Cullen D."/>
            <person name="Martin F."/>
            <person name="Rosso M.-N."/>
            <person name="Henrissat B."/>
            <person name="Hibbett D."/>
            <person name="Martinez A.T."/>
            <person name="Grigoriev I.V."/>
        </authorList>
    </citation>
    <scope>NUCLEOTIDE SEQUENCE</scope>
    <source>
        <strain evidence="6">AH 44721</strain>
    </source>
</reference>
<protein>
    <recommendedName>
        <fullName evidence="8">Transmembrane protein</fullName>
    </recommendedName>
</protein>
<evidence type="ECO:0000256" key="4">
    <source>
        <dbReference type="ARBA" id="ARBA00023136"/>
    </source>
</evidence>
<comment type="caution">
    <text evidence="6">The sequence shown here is derived from an EMBL/GenBank/DDBJ whole genome shotgun (WGS) entry which is preliminary data.</text>
</comment>
<evidence type="ECO:0000313" key="6">
    <source>
        <dbReference type="EMBL" id="KAF8912761.1"/>
    </source>
</evidence>
<dbReference type="EMBL" id="JADNYJ010000002">
    <property type="protein sequence ID" value="KAF8912761.1"/>
    <property type="molecule type" value="Genomic_DNA"/>
</dbReference>
<evidence type="ECO:0000256" key="2">
    <source>
        <dbReference type="ARBA" id="ARBA00022692"/>
    </source>
</evidence>
<dbReference type="PANTHER" id="PTHR43461">
    <property type="entry name" value="TRANSMEMBRANE PROTEIN 256"/>
    <property type="match status" value="1"/>
</dbReference>
<keyword evidence="2 5" id="KW-0812">Transmembrane</keyword>
<evidence type="ECO:0000256" key="1">
    <source>
        <dbReference type="ARBA" id="ARBA00004141"/>
    </source>
</evidence>
<dbReference type="OrthoDB" id="269173at2759"/>
<dbReference type="InterPro" id="IPR006696">
    <property type="entry name" value="DUF423"/>
</dbReference>
<dbReference type="GO" id="GO:0016020">
    <property type="term" value="C:membrane"/>
    <property type="evidence" value="ECO:0007669"/>
    <property type="project" value="UniProtKB-SubCell"/>
</dbReference>
<dbReference type="AlphaFoldDB" id="A0A9P5TTH6"/>
<keyword evidence="7" id="KW-1185">Reference proteome</keyword>